<keyword evidence="2" id="KW-1003">Cell membrane</keyword>
<evidence type="ECO:0000256" key="3">
    <source>
        <dbReference type="ARBA" id="ARBA00022692"/>
    </source>
</evidence>
<dbReference type="EMBL" id="CP000542">
    <property type="protein sequence ID" value="ABM60039.1"/>
    <property type="molecule type" value="Genomic_DNA"/>
</dbReference>
<dbReference type="OrthoDB" id="5638726at2"/>
<dbReference type="PANTHER" id="PTHR30086:SF20">
    <property type="entry name" value="ARGININE EXPORTER PROTEIN ARGO-RELATED"/>
    <property type="match status" value="1"/>
</dbReference>
<keyword evidence="5 6" id="KW-0472">Membrane</keyword>
<dbReference type="GO" id="GO:0015171">
    <property type="term" value="F:amino acid transmembrane transporter activity"/>
    <property type="evidence" value="ECO:0007669"/>
    <property type="project" value="TreeGrafter"/>
</dbReference>
<dbReference type="Pfam" id="PF01810">
    <property type="entry name" value="LysE"/>
    <property type="match status" value="1"/>
</dbReference>
<protein>
    <submittedName>
        <fullName evidence="7">Lysine exporter protein (LYSE/YGGA)</fullName>
    </submittedName>
</protein>
<dbReference type="PANTHER" id="PTHR30086">
    <property type="entry name" value="ARGININE EXPORTER PROTEIN ARGO"/>
    <property type="match status" value="1"/>
</dbReference>
<keyword evidence="4 6" id="KW-1133">Transmembrane helix</keyword>
<name>A1WQY2_VEREI</name>
<feature type="transmembrane region" description="Helical" evidence="6">
    <location>
        <begin position="115"/>
        <end position="134"/>
    </location>
</feature>
<feature type="transmembrane region" description="Helical" evidence="6">
    <location>
        <begin position="44"/>
        <end position="69"/>
    </location>
</feature>
<keyword evidence="8" id="KW-1185">Reference proteome</keyword>
<feature type="transmembrane region" description="Helical" evidence="6">
    <location>
        <begin position="6"/>
        <end position="32"/>
    </location>
</feature>
<evidence type="ECO:0000313" key="7">
    <source>
        <dbReference type="EMBL" id="ABM60039.1"/>
    </source>
</evidence>
<sequence length="212" mass="21970">MGALNVLQAIVHGFTSGAMLIIAIGAQNAFVLRQGLRREQVPGVVLVCALSDALLIQAGVWGVGVALAAHPMLAWGARWLGAAFLLLYALKTAVRVCRPQAMPSGAADAGSAAGARARVLLTALALTWLNPHVYLDTVLLLGTIASPYDPTARAGFAAGATLASVLWFVALGYGARWLAPVFATALAWRILDSVIALTMVVLALGLVCTDCL</sequence>
<dbReference type="RefSeq" id="WP_011812025.1">
    <property type="nucleotide sequence ID" value="NC_008786.1"/>
</dbReference>
<dbReference type="GO" id="GO:0005886">
    <property type="term" value="C:plasma membrane"/>
    <property type="evidence" value="ECO:0007669"/>
    <property type="project" value="UniProtKB-SubCell"/>
</dbReference>
<organism evidence="7 8">
    <name type="scientific">Verminephrobacter eiseniae (strain EF01-2)</name>
    <dbReference type="NCBI Taxonomy" id="391735"/>
    <lineage>
        <taxon>Bacteria</taxon>
        <taxon>Pseudomonadati</taxon>
        <taxon>Pseudomonadota</taxon>
        <taxon>Betaproteobacteria</taxon>
        <taxon>Burkholderiales</taxon>
        <taxon>Comamonadaceae</taxon>
        <taxon>Verminephrobacter</taxon>
    </lineage>
</organism>
<dbReference type="STRING" id="391735.Veis_4336"/>
<feature type="transmembrane region" description="Helical" evidence="6">
    <location>
        <begin position="75"/>
        <end position="94"/>
    </location>
</feature>
<dbReference type="HOGENOM" id="CLU_087840_0_0_4"/>
<reference evidence="8" key="1">
    <citation type="submission" date="2006-12" db="EMBL/GenBank/DDBJ databases">
        <title>Complete sequence of chromosome 1 of Verminephrobacter eiseniae EF01-2.</title>
        <authorList>
            <person name="Copeland A."/>
            <person name="Lucas S."/>
            <person name="Lapidus A."/>
            <person name="Barry K."/>
            <person name="Detter J.C."/>
            <person name="Glavina del Rio T."/>
            <person name="Dalin E."/>
            <person name="Tice H."/>
            <person name="Pitluck S."/>
            <person name="Chertkov O."/>
            <person name="Brettin T."/>
            <person name="Bruce D."/>
            <person name="Han C."/>
            <person name="Tapia R."/>
            <person name="Gilna P."/>
            <person name="Schmutz J."/>
            <person name="Larimer F."/>
            <person name="Land M."/>
            <person name="Hauser L."/>
            <person name="Kyrpides N."/>
            <person name="Kim E."/>
            <person name="Stahl D."/>
            <person name="Richardson P."/>
        </authorList>
    </citation>
    <scope>NUCLEOTIDE SEQUENCE [LARGE SCALE GENOMIC DNA]</scope>
    <source>
        <strain evidence="8">EF01-2</strain>
    </source>
</reference>
<dbReference type="KEGG" id="vei:Veis_4336"/>
<keyword evidence="3 6" id="KW-0812">Transmembrane</keyword>
<evidence type="ECO:0000313" key="8">
    <source>
        <dbReference type="Proteomes" id="UP000000374"/>
    </source>
</evidence>
<comment type="subcellular location">
    <subcellularLocation>
        <location evidence="1">Cell membrane</location>
        <topology evidence="1">Multi-pass membrane protein</topology>
    </subcellularLocation>
</comment>
<evidence type="ECO:0000256" key="4">
    <source>
        <dbReference type="ARBA" id="ARBA00022989"/>
    </source>
</evidence>
<dbReference type="InterPro" id="IPR001123">
    <property type="entry name" value="LeuE-type"/>
</dbReference>
<gene>
    <name evidence="7" type="ordered locus">Veis_4336</name>
</gene>
<evidence type="ECO:0000256" key="5">
    <source>
        <dbReference type="ARBA" id="ARBA00023136"/>
    </source>
</evidence>
<evidence type="ECO:0000256" key="1">
    <source>
        <dbReference type="ARBA" id="ARBA00004651"/>
    </source>
</evidence>
<proteinExistence type="predicted"/>
<dbReference type="AlphaFoldDB" id="A1WQY2"/>
<dbReference type="eggNOG" id="COG1279">
    <property type="taxonomic scope" value="Bacteria"/>
</dbReference>
<feature type="transmembrane region" description="Helical" evidence="6">
    <location>
        <begin position="154"/>
        <end position="174"/>
    </location>
</feature>
<dbReference type="Proteomes" id="UP000000374">
    <property type="component" value="Chromosome"/>
</dbReference>
<evidence type="ECO:0000256" key="6">
    <source>
        <dbReference type="SAM" id="Phobius"/>
    </source>
</evidence>
<accession>A1WQY2</accession>
<feature type="transmembrane region" description="Helical" evidence="6">
    <location>
        <begin position="186"/>
        <end position="207"/>
    </location>
</feature>
<evidence type="ECO:0000256" key="2">
    <source>
        <dbReference type="ARBA" id="ARBA00022475"/>
    </source>
</evidence>
<dbReference type="GeneID" id="76462654"/>